<gene>
    <name evidence="2" type="ORF">ENW66_01505</name>
</gene>
<sequence length="295" mass="35909">MFLEFSQFIGRVPKESYDLLRRNIEIRKVLEKIYRDYKAGIEINPADFDFIFDEIFRYFFRPLELAIANTMLFSFLLPDRKNIRLLESFSEVFQTYDNFLKSLKDHLRLTFSIFERDGMSSWVEEFEEFFERYKAPEIYDFNRSLSEYFFALPNKALKHISESFEAWERFGGDYFNFKNLLMETYRSAVKEFINTAKTKKFESHSYFASEFYDTVARKFDDLLKSEEYLKVQNSMISNLMDHFYHFRKFAEEWLENTPLNPFATVSQIDEAYKRITDLRRKILELENKIEEIKRR</sequence>
<evidence type="ECO:0000313" key="2">
    <source>
        <dbReference type="EMBL" id="HFW31619.1"/>
    </source>
</evidence>
<name>A0A7C3MA86_ARCFL</name>
<keyword evidence="1" id="KW-0175">Coiled coil</keyword>
<evidence type="ECO:0000256" key="1">
    <source>
        <dbReference type="SAM" id="Coils"/>
    </source>
</evidence>
<accession>A0A7C3MA86</accession>
<reference evidence="2" key="1">
    <citation type="journal article" date="2020" name="mSystems">
        <title>Genome- and Community-Level Interaction Insights into Carbon Utilization and Element Cycling Functions of Hydrothermarchaeota in Hydrothermal Sediment.</title>
        <authorList>
            <person name="Zhou Z."/>
            <person name="Liu Y."/>
            <person name="Xu W."/>
            <person name="Pan J."/>
            <person name="Luo Z.H."/>
            <person name="Li M."/>
        </authorList>
    </citation>
    <scope>NUCLEOTIDE SEQUENCE [LARGE SCALE GENOMIC DNA]</scope>
    <source>
        <strain evidence="2">SpSt-87</strain>
    </source>
</reference>
<proteinExistence type="predicted"/>
<dbReference type="GO" id="GO:0042619">
    <property type="term" value="P:poly-hydroxybutyrate biosynthetic process"/>
    <property type="evidence" value="ECO:0007669"/>
    <property type="project" value="UniProtKB-KW"/>
</dbReference>
<organism evidence="2">
    <name type="scientific">Archaeoglobus fulgidus</name>
    <dbReference type="NCBI Taxonomy" id="2234"/>
    <lineage>
        <taxon>Archaea</taxon>
        <taxon>Methanobacteriati</taxon>
        <taxon>Methanobacteriota</taxon>
        <taxon>Archaeoglobi</taxon>
        <taxon>Archaeoglobales</taxon>
        <taxon>Archaeoglobaceae</taxon>
        <taxon>Archaeoglobus</taxon>
    </lineage>
</organism>
<protein>
    <submittedName>
        <fullName evidence="2">Uncharacterized protein</fullName>
    </submittedName>
</protein>
<feature type="coiled-coil region" evidence="1">
    <location>
        <begin position="268"/>
        <end position="295"/>
    </location>
</feature>
<dbReference type="UniPathway" id="UPA00917"/>
<comment type="caution">
    <text evidence="2">The sequence shown here is derived from an EMBL/GenBank/DDBJ whole genome shotgun (WGS) entry which is preliminary data.</text>
</comment>
<dbReference type="AlphaFoldDB" id="A0A7C3MA86"/>
<dbReference type="EMBL" id="DTLB01000007">
    <property type="protein sequence ID" value="HFW31619.1"/>
    <property type="molecule type" value="Genomic_DNA"/>
</dbReference>